<gene>
    <name evidence="1" type="ORF">Esi_0401_0022</name>
</gene>
<sequence length="55" mass="6448">MQFSGEARHASNVNITRANNRIKKISNTPLDKIRWARHAQQERPPPFYYSMGEYA</sequence>
<organism evidence="1 2">
    <name type="scientific">Ectocarpus siliculosus</name>
    <name type="common">Brown alga</name>
    <name type="synonym">Conferva siliculosa</name>
    <dbReference type="NCBI Taxonomy" id="2880"/>
    <lineage>
        <taxon>Eukaryota</taxon>
        <taxon>Sar</taxon>
        <taxon>Stramenopiles</taxon>
        <taxon>Ochrophyta</taxon>
        <taxon>PX clade</taxon>
        <taxon>Phaeophyceae</taxon>
        <taxon>Ectocarpales</taxon>
        <taxon>Ectocarpaceae</taxon>
        <taxon>Ectocarpus</taxon>
    </lineage>
</organism>
<reference evidence="1 2" key="1">
    <citation type="journal article" date="2010" name="Nature">
        <title>The Ectocarpus genome and the independent evolution of multicellularity in brown algae.</title>
        <authorList>
            <person name="Cock J.M."/>
            <person name="Sterck L."/>
            <person name="Rouze P."/>
            <person name="Scornet D."/>
            <person name="Allen A.E."/>
            <person name="Amoutzias G."/>
            <person name="Anthouard V."/>
            <person name="Artiguenave F."/>
            <person name="Aury J.M."/>
            <person name="Badger J.H."/>
            <person name="Beszteri B."/>
            <person name="Billiau K."/>
            <person name="Bonnet E."/>
            <person name="Bothwell J.H."/>
            <person name="Bowler C."/>
            <person name="Boyen C."/>
            <person name="Brownlee C."/>
            <person name="Carrano C.J."/>
            <person name="Charrier B."/>
            <person name="Cho G.Y."/>
            <person name="Coelho S.M."/>
            <person name="Collen J."/>
            <person name="Corre E."/>
            <person name="Da Silva C."/>
            <person name="Delage L."/>
            <person name="Delaroque N."/>
            <person name="Dittami S.M."/>
            <person name="Doulbeau S."/>
            <person name="Elias M."/>
            <person name="Farnham G."/>
            <person name="Gachon C.M."/>
            <person name="Gschloessl B."/>
            <person name="Heesch S."/>
            <person name="Jabbari K."/>
            <person name="Jubin C."/>
            <person name="Kawai H."/>
            <person name="Kimura K."/>
            <person name="Kloareg B."/>
            <person name="Kupper F.C."/>
            <person name="Lang D."/>
            <person name="Le Bail A."/>
            <person name="Leblanc C."/>
            <person name="Lerouge P."/>
            <person name="Lohr M."/>
            <person name="Lopez P.J."/>
            <person name="Martens C."/>
            <person name="Maumus F."/>
            <person name="Michel G."/>
            <person name="Miranda-Saavedra D."/>
            <person name="Morales J."/>
            <person name="Moreau H."/>
            <person name="Motomura T."/>
            <person name="Nagasato C."/>
            <person name="Napoli C.A."/>
            <person name="Nelson D.R."/>
            <person name="Nyvall-Collen P."/>
            <person name="Peters A.F."/>
            <person name="Pommier C."/>
            <person name="Potin P."/>
            <person name="Poulain J."/>
            <person name="Quesneville H."/>
            <person name="Read B."/>
            <person name="Rensing S.A."/>
            <person name="Ritter A."/>
            <person name="Rousvoal S."/>
            <person name="Samanta M."/>
            <person name="Samson G."/>
            <person name="Schroeder D.C."/>
            <person name="Segurens B."/>
            <person name="Strittmatter M."/>
            <person name="Tonon T."/>
            <person name="Tregear J.W."/>
            <person name="Valentin K."/>
            <person name="von Dassow P."/>
            <person name="Yamagishi T."/>
            <person name="Van de Peer Y."/>
            <person name="Wincker P."/>
        </authorList>
    </citation>
    <scope>NUCLEOTIDE SEQUENCE [LARGE SCALE GENOMIC DNA]</scope>
    <source>
        <strain evidence="2">Ec32 / CCAP1310/4</strain>
    </source>
</reference>
<dbReference type="EMBL" id="FN649760">
    <property type="protein sequence ID" value="CBN79727.1"/>
    <property type="molecule type" value="Genomic_DNA"/>
</dbReference>
<dbReference type="Proteomes" id="UP000002630">
    <property type="component" value="Unassembled WGS sequence"/>
</dbReference>
<evidence type="ECO:0000313" key="2">
    <source>
        <dbReference type="Proteomes" id="UP000002630"/>
    </source>
</evidence>
<protein>
    <submittedName>
        <fullName evidence="1">Uncharacterized protein</fullName>
    </submittedName>
</protein>
<dbReference type="AlphaFoldDB" id="D8LMN0"/>
<keyword evidence="2" id="KW-1185">Reference proteome</keyword>
<dbReference type="InParanoid" id="D8LMN0"/>
<name>D8LMN0_ECTSI</name>
<proteinExistence type="predicted"/>
<evidence type="ECO:0000313" key="1">
    <source>
        <dbReference type="EMBL" id="CBN79727.1"/>
    </source>
</evidence>
<accession>D8LMN0</accession>